<accession>A0A9E7FUM8</accession>
<sequence>MPPSVLLLAGSLVLKALFDELVDMVDGTTKPHKKRKQSMVSEGEKATTARQTHLNEVLVETITRFLHELDRDS</sequence>
<protein>
    <submittedName>
        <fullName evidence="3">Uncharacterized protein</fullName>
    </submittedName>
</protein>
<proteinExistence type="predicted"/>
<dbReference type="EMBL" id="CP097507">
    <property type="protein sequence ID" value="URE01438.1"/>
    <property type="molecule type" value="Genomic_DNA"/>
</dbReference>
<reference evidence="3" key="1">
    <citation type="submission" date="2022-05" db="EMBL/GenBank/DDBJ databases">
        <title>The Musa troglodytarum L. genome provides insights into the mechanism of non-climacteric behaviour and enrichment of carotenoids.</title>
        <authorList>
            <person name="Wang J."/>
        </authorList>
    </citation>
    <scope>NUCLEOTIDE SEQUENCE</scope>
    <source>
        <tissue evidence="3">Leaf</tissue>
    </source>
</reference>
<keyword evidence="4" id="KW-1185">Reference proteome</keyword>
<evidence type="ECO:0000256" key="2">
    <source>
        <dbReference type="SAM" id="SignalP"/>
    </source>
</evidence>
<dbReference type="AlphaFoldDB" id="A0A9E7FUM8"/>
<name>A0A9E7FUM8_9LILI</name>
<dbReference type="Proteomes" id="UP001055439">
    <property type="component" value="Chromosome 5"/>
</dbReference>
<feature type="signal peptide" evidence="2">
    <location>
        <begin position="1"/>
        <end position="18"/>
    </location>
</feature>
<organism evidence="3 4">
    <name type="scientific">Musa troglodytarum</name>
    <name type="common">fe'i banana</name>
    <dbReference type="NCBI Taxonomy" id="320322"/>
    <lineage>
        <taxon>Eukaryota</taxon>
        <taxon>Viridiplantae</taxon>
        <taxon>Streptophyta</taxon>
        <taxon>Embryophyta</taxon>
        <taxon>Tracheophyta</taxon>
        <taxon>Spermatophyta</taxon>
        <taxon>Magnoliopsida</taxon>
        <taxon>Liliopsida</taxon>
        <taxon>Zingiberales</taxon>
        <taxon>Musaceae</taxon>
        <taxon>Musa</taxon>
    </lineage>
</organism>
<evidence type="ECO:0000313" key="3">
    <source>
        <dbReference type="EMBL" id="URE01438.1"/>
    </source>
</evidence>
<gene>
    <name evidence="3" type="ORF">MUK42_33214</name>
</gene>
<feature type="chain" id="PRO_5039141068" evidence="2">
    <location>
        <begin position="19"/>
        <end position="73"/>
    </location>
</feature>
<keyword evidence="2" id="KW-0732">Signal</keyword>
<feature type="region of interest" description="Disordered" evidence="1">
    <location>
        <begin position="28"/>
        <end position="49"/>
    </location>
</feature>
<evidence type="ECO:0000313" key="4">
    <source>
        <dbReference type="Proteomes" id="UP001055439"/>
    </source>
</evidence>
<evidence type="ECO:0000256" key="1">
    <source>
        <dbReference type="SAM" id="MobiDB-lite"/>
    </source>
</evidence>